<dbReference type="Gene3D" id="3.30.565.10">
    <property type="entry name" value="Histidine kinase-like ATPase, C-terminal domain"/>
    <property type="match status" value="1"/>
</dbReference>
<dbReference type="Pfam" id="PF00072">
    <property type="entry name" value="Response_reg"/>
    <property type="match status" value="1"/>
</dbReference>
<keyword evidence="3 5" id="KW-0597">Phosphoprotein</keyword>
<dbReference type="InterPro" id="IPR003594">
    <property type="entry name" value="HATPase_dom"/>
</dbReference>
<evidence type="ECO:0000256" key="6">
    <source>
        <dbReference type="SAM" id="Phobius"/>
    </source>
</evidence>
<keyword evidence="6" id="KW-1133">Transmembrane helix</keyword>
<dbReference type="PRINTS" id="PR00344">
    <property type="entry name" value="BCTRLSENSOR"/>
</dbReference>
<evidence type="ECO:0000259" key="8">
    <source>
        <dbReference type="PROSITE" id="PS50110"/>
    </source>
</evidence>
<evidence type="ECO:0000313" key="9">
    <source>
        <dbReference type="EMBL" id="MFC7420120.1"/>
    </source>
</evidence>
<keyword evidence="6" id="KW-0472">Membrane</keyword>
<feature type="domain" description="Histidine kinase" evidence="7">
    <location>
        <begin position="221"/>
        <end position="441"/>
    </location>
</feature>
<dbReference type="InterPro" id="IPR005467">
    <property type="entry name" value="His_kinase_dom"/>
</dbReference>
<feature type="transmembrane region" description="Helical" evidence="6">
    <location>
        <begin position="20"/>
        <end position="38"/>
    </location>
</feature>
<dbReference type="CDD" id="cd00082">
    <property type="entry name" value="HisKA"/>
    <property type="match status" value="1"/>
</dbReference>
<evidence type="ECO:0000256" key="3">
    <source>
        <dbReference type="ARBA" id="ARBA00022553"/>
    </source>
</evidence>
<dbReference type="InterPro" id="IPR001789">
    <property type="entry name" value="Sig_transdc_resp-reg_receiver"/>
</dbReference>
<evidence type="ECO:0000313" key="10">
    <source>
        <dbReference type="Proteomes" id="UP001596473"/>
    </source>
</evidence>
<gene>
    <name evidence="9" type="ORF">ACFQNF_09515</name>
</gene>
<dbReference type="Pfam" id="PF02518">
    <property type="entry name" value="HATPase_c"/>
    <property type="match status" value="1"/>
</dbReference>
<comment type="catalytic activity">
    <reaction evidence="1">
        <text>ATP + protein L-histidine = ADP + protein N-phospho-L-histidine.</text>
        <dbReference type="EC" id="2.7.13.3"/>
    </reaction>
</comment>
<dbReference type="SUPFAM" id="SSF55874">
    <property type="entry name" value="ATPase domain of HSP90 chaperone/DNA topoisomerase II/histidine kinase"/>
    <property type="match status" value="1"/>
</dbReference>
<feature type="domain" description="Response regulatory" evidence="8">
    <location>
        <begin position="462"/>
        <end position="582"/>
    </location>
</feature>
<evidence type="ECO:0000256" key="5">
    <source>
        <dbReference type="PROSITE-ProRule" id="PRU00169"/>
    </source>
</evidence>
<keyword evidence="9" id="KW-0067">ATP-binding</keyword>
<dbReference type="Proteomes" id="UP001596473">
    <property type="component" value="Unassembled WGS sequence"/>
</dbReference>
<name>A0ABW2R272_9NEIS</name>
<evidence type="ECO:0000256" key="2">
    <source>
        <dbReference type="ARBA" id="ARBA00012438"/>
    </source>
</evidence>
<evidence type="ECO:0000259" key="7">
    <source>
        <dbReference type="PROSITE" id="PS50109"/>
    </source>
</evidence>
<sequence>MHINDPAVLQRTTALSYRNAHSGQIIGIIAACLLFIAHREDHSLYILSTWLFLTCGLALFRLSVFKKYQQNSAAHHFTYWRRIHLFGVAATGLVWCAGGVYFMLTSSILLKMFTAFVFSGLVVGSLPILGPMIPAMRIYAFLMMLPILINASVKPTQMDLTLGGMNLFFFLTLMKSARSYHDTIVESLILELDQTRLAEDLVKARNDAELADRAKSEFIANVSHEIRTPMNGILGMAHLLQQSHLSPSQKETVNVICNSADLLLALVNDVLDLSKIEANCLIIAEQPVDLSALLNEVQQMFNLIASDKGLNLIVDYQGEANIIILSDGLRLRQVLVNLLGNAIKFTNQGQVTLKIKSTLIQNKYSLDIAVIDTGIGIPADRLPYIFEAFVQADGSSTREYSGTGLGLTIARRLVSAMGGELIAQSEPTIGSQFKFTLHCPKGLMPKSNTVIVENNTQPRKLRVLLAEDNPTNRLVATRLLENDGHTVFSAENGQLALDFLAKEQVDLVLMDMQMPEMDGLEATRSIRAQEKANPAIKRLPIMALTANALEEDRQLCINAGMDLFLTKPLRPALLKQALAELMEAT</sequence>
<protein>
    <recommendedName>
        <fullName evidence="2">histidine kinase</fullName>
        <ecNumber evidence="2">2.7.13.3</ecNumber>
    </recommendedName>
</protein>
<feature type="transmembrane region" description="Helical" evidence="6">
    <location>
        <begin position="108"/>
        <end position="129"/>
    </location>
</feature>
<keyword evidence="6" id="KW-0812">Transmembrane</keyword>
<dbReference type="PANTHER" id="PTHR45339">
    <property type="entry name" value="HYBRID SIGNAL TRANSDUCTION HISTIDINE KINASE J"/>
    <property type="match status" value="1"/>
</dbReference>
<dbReference type="CDD" id="cd16922">
    <property type="entry name" value="HATPase_EvgS-ArcB-TorS-like"/>
    <property type="match status" value="1"/>
</dbReference>
<accession>A0ABW2R272</accession>
<dbReference type="Gene3D" id="3.40.50.2300">
    <property type="match status" value="1"/>
</dbReference>
<dbReference type="GO" id="GO:0005524">
    <property type="term" value="F:ATP binding"/>
    <property type="evidence" value="ECO:0007669"/>
    <property type="project" value="UniProtKB-KW"/>
</dbReference>
<proteinExistence type="predicted"/>
<dbReference type="SMART" id="SM00448">
    <property type="entry name" value="REC"/>
    <property type="match status" value="1"/>
</dbReference>
<dbReference type="EC" id="2.7.13.3" evidence="2"/>
<dbReference type="PROSITE" id="PS50110">
    <property type="entry name" value="RESPONSE_REGULATORY"/>
    <property type="match status" value="1"/>
</dbReference>
<reference evidence="10" key="1">
    <citation type="journal article" date="2019" name="Int. J. Syst. Evol. Microbiol.">
        <title>The Global Catalogue of Microorganisms (GCM) 10K type strain sequencing project: providing services to taxonomists for standard genome sequencing and annotation.</title>
        <authorList>
            <consortium name="The Broad Institute Genomics Platform"/>
            <consortium name="The Broad Institute Genome Sequencing Center for Infectious Disease"/>
            <person name="Wu L."/>
            <person name="Ma J."/>
        </authorList>
    </citation>
    <scope>NUCLEOTIDE SEQUENCE [LARGE SCALE GENOMIC DNA]</scope>
    <source>
        <strain evidence="10">CCUG 62945</strain>
    </source>
</reference>
<keyword evidence="4" id="KW-0902">Two-component regulatory system</keyword>
<dbReference type="CDD" id="cd17546">
    <property type="entry name" value="REC_hyHK_CKI1_RcsC-like"/>
    <property type="match status" value="1"/>
</dbReference>
<dbReference type="InterPro" id="IPR003661">
    <property type="entry name" value="HisK_dim/P_dom"/>
</dbReference>
<dbReference type="Gene3D" id="1.10.287.130">
    <property type="match status" value="1"/>
</dbReference>
<evidence type="ECO:0000256" key="4">
    <source>
        <dbReference type="ARBA" id="ARBA00023012"/>
    </source>
</evidence>
<dbReference type="SMART" id="SM00388">
    <property type="entry name" value="HisKA"/>
    <property type="match status" value="1"/>
</dbReference>
<dbReference type="SMART" id="SM00387">
    <property type="entry name" value="HATPase_c"/>
    <property type="match status" value="1"/>
</dbReference>
<feature type="transmembrane region" description="Helical" evidence="6">
    <location>
        <begin position="44"/>
        <end position="62"/>
    </location>
</feature>
<dbReference type="EMBL" id="JBHTBQ010000014">
    <property type="protein sequence ID" value="MFC7420120.1"/>
    <property type="molecule type" value="Genomic_DNA"/>
</dbReference>
<dbReference type="PROSITE" id="PS50109">
    <property type="entry name" value="HIS_KIN"/>
    <property type="match status" value="1"/>
</dbReference>
<dbReference type="InterPro" id="IPR036890">
    <property type="entry name" value="HATPase_C_sf"/>
</dbReference>
<keyword evidence="10" id="KW-1185">Reference proteome</keyword>
<dbReference type="RefSeq" id="WP_380187748.1">
    <property type="nucleotide sequence ID" value="NZ_JBHTBQ010000014.1"/>
</dbReference>
<dbReference type="InterPro" id="IPR004358">
    <property type="entry name" value="Sig_transdc_His_kin-like_C"/>
</dbReference>
<dbReference type="Pfam" id="PF00512">
    <property type="entry name" value="HisKA"/>
    <property type="match status" value="1"/>
</dbReference>
<evidence type="ECO:0000256" key="1">
    <source>
        <dbReference type="ARBA" id="ARBA00000085"/>
    </source>
</evidence>
<dbReference type="InterPro" id="IPR011006">
    <property type="entry name" value="CheY-like_superfamily"/>
</dbReference>
<comment type="caution">
    <text evidence="9">The sequence shown here is derived from an EMBL/GenBank/DDBJ whole genome shotgun (WGS) entry which is preliminary data.</text>
</comment>
<dbReference type="SUPFAM" id="SSF47384">
    <property type="entry name" value="Homodimeric domain of signal transducing histidine kinase"/>
    <property type="match status" value="1"/>
</dbReference>
<dbReference type="InterPro" id="IPR036097">
    <property type="entry name" value="HisK_dim/P_sf"/>
</dbReference>
<feature type="transmembrane region" description="Helical" evidence="6">
    <location>
        <begin position="83"/>
        <end position="102"/>
    </location>
</feature>
<keyword evidence="9" id="KW-0547">Nucleotide-binding</keyword>
<dbReference type="SUPFAM" id="SSF52172">
    <property type="entry name" value="CheY-like"/>
    <property type="match status" value="1"/>
</dbReference>
<feature type="modified residue" description="4-aspartylphosphate" evidence="5">
    <location>
        <position position="511"/>
    </location>
</feature>
<organism evidence="9 10">
    <name type="scientific">Iodobacter arcticus</name>
    <dbReference type="NCBI Taxonomy" id="590593"/>
    <lineage>
        <taxon>Bacteria</taxon>
        <taxon>Pseudomonadati</taxon>
        <taxon>Pseudomonadota</taxon>
        <taxon>Betaproteobacteria</taxon>
        <taxon>Neisseriales</taxon>
        <taxon>Chitinibacteraceae</taxon>
        <taxon>Iodobacter</taxon>
    </lineage>
</organism>
<dbReference type="PANTHER" id="PTHR45339:SF1">
    <property type="entry name" value="HYBRID SIGNAL TRANSDUCTION HISTIDINE KINASE J"/>
    <property type="match status" value="1"/>
</dbReference>